<reference evidence="2 3" key="1">
    <citation type="journal article" date="2016" name="Nat. Commun.">
        <title>Thousands of microbial genomes shed light on interconnected biogeochemical processes in an aquifer system.</title>
        <authorList>
            <person name="Anantharaman K."/>
            <person name="Brown C.T."/>
            <person name="Hug L.A."/>
            <person name="Sharon I."/>
            <person name="Castelle C.J."/>
            <person name="Probst A.J."/>
            <person name="Thomas B.C."/>
            <person name="Singh A."/>
            <person name="Wilkins M.J."/>
            <person name="Karaoz U."/>
            <person name="Brodie E.L."/>
            <person name="Williams K.H."/>
            <person name="Hubbard S.S."/>
            <person name="Banfield J.F."/>
        </authorList>
    </citation>
    <scope>NUCLEOTIDE SEQUENCE [LARGE SCALE GENOMIC DNA]</scope>
</reference>
<dbReference type="AlphaFoldDB" id="A0A1G2N9U7"/>
<evidence type="ECO:0000313" key="2">
    <source>
        <dbReference type="EMBL" id="OHA32149.1"/>
    </source>
</evidence>
<gene>
    <name evidence="2" type="ORF">A2928_00450</name>
</gene>
<feature type="region of interest" description="Disordered" evidence="1">
    <location>
        <begin position="44"/>
        <end position="72"/>
    </location>
</feature>
<accession>A0A1G2N9U7</accession>
<dbReference type="Proteomes" id="UP000176221">
    <property type="component" value="Unassembled WGS sequence"/>
</dbReference>
<protein>
    <submittedName>
        <fullName evidence="2">Uncharacterized protein</fullName>
    </submittedName>
</protein>
<comment type="caution">
    <text evidence="2">The sequence shown here is derived from an EMBL/GenBank/DDBJ whole genome shotgun (WGS) entry which is preliminary data.</text>
</comment>
<evidence type="ECO:0000313" key="3">
    <source>
        <dbReference type="Proteomes" id="UP000176221"/>
    </source>
</evidence>
<proteinExistence type="predicted"/>
<organism evidence="2 3">
    <name type="scientific">Candidatus Taylorbacteria bacterium RIFCSPLOWO2_01_FULL_45_15b</name>
    <dbReference type="NCBI Taxonomy" id="1802319"/>
    <lineage>
        <taxon>Bacteria</taxon>
        <taxon>Candidatus Tayloriibacteriota</taxon>
    </lineage>
</organism>
<feature type="compositionally biased region" description="Basic and acidic residues" evidence="1">
    <location>
        <begin position="61"/>
        <end position="72"/>
    </location>
</feature>
<dbReference type="EMBL" id="MHRX01000052">
    <property type="protein sequence ID" value="OHA32149.1"/>
    <property type="molecule type" value="Genomic_DNA"/>
</dbReference>
<evidence type="ECO:0000256" key="1">
    <source>
        <dbReference type="SAM" id="MobiDB-lite"/>
    </source>
</evidence>
<name>A0A1G2N9U7_9BACT</name>
<sequence length="72" mass="8088">MTAVSCTAVKNGVGRRSTKTETKIFMKKSLQIEAMKSVRKHTIFAGKPQGSPKGARGYNRNQEKKKWRSDMS</sequence>